<geneLocation type="plasmid" evidence="3">
    <name>pP9014</name>
</geneLocation>
<dbReference type="EMBL" id="AB453229">
    <property type="protein sequence ID" value="BAH83635.1"/>
    <property type="molecule type" value="Genomic_DNA"/>
</dbReference>
<feature type="region of interest" description="Disordered" evidence="1">
    <location>
        <begin position="18"/>
        <end position="68"/>
    </location>
</feature>
<organism evidence="3">
    <name type="scientific">Photobacterium damsela subsp. piscicida</name>
    <name type="common">Pasteurella piscicida</name>
    <dbReference type="NCBI Taxonomy" id="38294"/>
    <lineage>
        <taxon>Bacteria</taxon>
        <taxon>Pseudomonadati</taxon>
        <taxon>Pseudomonadota</taxon>
        <taxon>Gammaproteobacteria</taxon>
        <taxon>Vibrionales</taxon>
        <taxon>Vibrionaceae</taxon>
        <taxon>Photobacterium</taxon>
    </lineage>
</organism>
<evidence type="ECO:0000313" key="3">
    <source>
        <dbReference type="EMBL" id="BAH83635.1"/>
    </source>
</evidence>
<protein>
    <submittedName>
        <fullName evidence="3">Uncharacterized protein</fullName>
    </submittedName>
</protein>
<reference evidence="3" key="1">
    <citation type="journal article" date="2013" name="Int. J. Antimicrob. Agents">
        <title>Comparative analysis and distribution of pP9014, a novel drug resistance IncP-1 plasmid from Photobacterium damselae subsp. piscicida.</title>
        <authorList>
            <person name="del Castillo C.S."/>
            <person name="Jang H.B."/>
            <person name="Hikima J."/>
            <person name="Jung T.S."/>
            <person name="Morii H."/>
            <person name="Hirano I."/>
            <person name="Kondo H."/>
            <person name="Kurosaka C."/>
            <person name="Aoki T."/>
        </authorList>
    </citation>
    <scope>NUCLEOTIDE SEQUENCE</scope>
    <source>
        <strain evidence="3">P9014</strain>
        <plasmid evidence="3">pP9014</plasmid>
    </source>
</reference>
<dbReference type="AlphaFoldDB" id="C5NNF9"/>
<keyword evidence="2" id="KW-0812">Transmembrane</keyword>
<keyword evidence="2" id="KW-1133">Transmembrane helix</keyword>
<feature type="compositionally biased region" description="Basic and acidic residues" evidence="1">
    <location>
        <begin position="18"/>
        <end position="35"/>
    </location>
</feature>
<dbReference type="RefSeq" id="WP_012774867.1">
    <property type="nucleotide sequence ID" value="NC_012919.1"/>
</dbReference>
<feature type="transmembrane region" description="Helical" evidence="2">
    <location>
        <begin position="77"/>
        <end position="98"/>
    </location>
</feature>
<keyword evidence="2" id="KW-0472">Membrane</keyword>
<name>C5NNF9_PHODP</name>
<keyword evidence="3" id="KW-0614">Plasmid</keyword>
<sequence>MNKSKHGFVVDLKKLEQSKLDKKANPPKENAHTGLHEQAPFIHDIPKNPLDETNSTLQKLSEHTESNSASTERWNRVMLFVSVIALCLSAFFSIVSYFSSSESATKLENLVQEQNTLLNQVLLELSIAAERKADKQKTQEQSSDPK</sequence>
<proteinExistence type="predicted"/>
<evidence type="ECO:0000256" key="1">
    <source>
        <dbReference type="SAM" id="MobiDB-lite"/>
    </source>
</evidence>
<evidence type="ECO:0000256" key="2">
    <source>
        <dbReference type="SAM" id="Phobius"/>
    </source>
</evidence>
<accession>C5NNF9</accession>